<dbReference type="GO" id="GO:0019432">
    <property type="term" value="P:triglyceride biosynthetic process"/>
    <property type="evidence" value="ECO:0007669"/>
    <property type="project" value="TreeGrafter"/>
</dbReference>
<dbReference type="Ensembl" id="ENSAPOT00000001632.1">
    <property type="protein sequence ID" value="ENSAPOP00000009394.1"/>
    <property type="gene ID" value="ENSAPOG00000011663.1"/>
</dbReference>
<reference evidence="12" key="2">
    <citation type="submission" date="2025-09" db="UniProtKB">
        <authorList>
            <consortium name="Ensembl"/>
        </authorList>
    </citation>
    <scope>IDENTIFICATION</scope>
</reference>
<evidence type="ECO:0000256" key="11">
    <source>
        <dbReference type="SAM" id="Phobius"/>
    </source>
</evidence>
<keyword evidence="13" id="KW-1185">Reference proteome</keyword>
<keyword evidence="7 11" id="KW-1133">Transmembrane helix</keyword>
<keyword evidence="9 10" id="KW-0012">Acyltransferase</keyword>
<feature type="transmembrane region" description="Helical" evidence="11">
    <location>
        <begin position="252"/>
        <end position="270"/>
    </location>
</feature>
<evidence type="ECO:0000256" key="9">
    <source>
        <dbReference type="ARBA" id="ARBA00023315"/>
    </source>
</evidence>
<feature type="transmembrane region" description="Helical" evidence="11">
    <location>
        <begin position="142"/>
        <end position="161"/>
    </location>
</feature>
<accession>A0A3Q1EYX1</accession>
<keyword evidence="8 10" id="KW-0472">Membrane</keyword>
<evidence type="ECO:0000256" key="8">
    <source>
        <dbReference type="ARBA" id="ARBA00023136"/>
    </source>
</evidence>
<comment type="pathway">
    <text evidence="2">Lipid metabolism.</text>
</comment>
<dbReference type="GO" id="GO:0005789">
    <property type="term" value="C:endoplasmic reticulum membrane"/>
    <property type="evidence" value="ECO:0007669"/>
    <property type="project" value="UniProtKB-SubCell"/>
</dbReference>
<feature type="transmembrane region" description="Helical" evidence="11">
    <location>
        <begin position="65"/>
        <end position="82"/>
    </location>
</feature>
<reference evidence="12" key="1">
    <citation type="submission" date="2025-08" db="UniProtKB">
        <authorList>
            <consortium name="Ensembl"/>
        </authorList>
    </citation>
    <scope>IDENTIFICATION</scope>
</reference>
<evidence type="ECO:0000256" key="3">
    <source>
        <dbReference type="ARBA" id="ARBA00009010"/>
    </source>
</evidence>
<feature type="transmembrane region" description="Helical" evidence="11">
    <location>
        <begin position="374"/>
        <end position="392"/>
    </location>
</feature>
<proteinExistence type="inferred from homology"/>
<organism evidence="12 13">
    <name type="scientific">Acanthochromis polyacanthus</name>
    <name type="common">spiny chromis</name>
    <dbReference type="NCBI Taxonomy" id="80966"/>
    <lineage>
        <taxon>Eukaryota</taxon>
        <taxon>Metazoa</taxon>
        <taxon>Chordata</taxon>
        <taxon>Craniata</taxon>
        <taxon>Vertebrata</taxon>
        <taxon>Euteleostomi</taxon>
        <taxon>Actinopterygii</taxon>
        <taxon>Neopterygii</taxon>
        <taxon>Teleostei</taxon>
        <taxon>Neoteleostei</taxon>
        <taxon>Acanthomorphata</taxon>
        <taxon>Ovalentaria</taxon>
        <taxon>Pomacentridae</taxon>
        <taxon>Acanthochromis</taxon>
    </lineage>
</organism>
<dbReference type="InterPro" id="IPR004299">
    <property type="entry name" value="MBOAT_fam"/>
</dbReference>
<comment type="similarity">
    <text evidence="3 10">Belongs to the membrane-bound acyltransferase family. Sterol o-acyltransferase subfamily.</text>
</comment>
<dbReference type="Proteomes" id="UP000257200">
    <property type="component" value="Unplaced"/>
</dbReference>
<keyword evidence="6 10" id="KW-0256">Endoplasmic reticulum</keyword>
<protein>
    <recommendedName>
        <fullName evidence="10">O-acyltransferase</fullName>
    </recommendedName>
</protein>
<comment type="subcellular location">
    <subcellularLocation>
        <location evidence="1 10">Endoplasmic reticulum membrane</location>
        <topology evidence="1 10">Multi-pass membrane protein</topology>
    </subcellularLocation>
</comment>
<feature type="transmembrane region" description="Helical" evidence="11">
    <location>
        <begin position="398"/>
        <end position="417"/>
    </location>
</feature>
<evidence type="ECO:0000313" key="13">
    <source>
        <dbReference type="Proteomes" id="UP000257200"/>
    </source>
</evidence>
<evidence type="ECO:0000256" key="1">
    <source>
        <dbReference type="ARBA" id="ARBA00004477"/>
    </source>
</evidence>
<dbReference type="GeneTree" id="ENSGT00950000183081"/>
<keyword evidence="5 11" id="KW-0812">Transmembrane</keyword>
<dbReference type="GO" id="GO:0004144">
    <property type="term" value="F:diacylglycerol O-acyltransferase activity"/>
    <property type="evidence" value="ECO:0007669"/>
    <property type="project" value="TreeGrafter"/>
</dbReference>
<feature type="transmembrane region" description="Helical" evidence="11">
    <location>
        <begin position="424"/>
        <end position="442"/>
    </location>
</feature>
<sequence length="469" mass="54019">MAAMRKRFSSSSVEEDGINFFDNAGDTGSDSTGEEEHPYASLLCCHSVQDSLLSSNSSFTRYRGILNWVIILLVLTHAHLFLENFIQHGFLIDVKKVLGHLIEDNCNWPSVYLILAANMFALAALFLERFQEKGMLSASSVHRLHLVNLGLLVLFPAAVIIHEPTISTGGAFFSLWFYTVLGMKLYSYQETNLWYRQARSDKDQNGSVTQPDHSENQTLRDLYYFLLAPTLCYQRSFPTTPKIRINKLLHRLLEMVVIVQIMVGIVQQWIEPIFQRSENSFCSMDIAMRVEHLVGLVAPTHFLWLLFFFLSHSYLNFCAELLCFGDRHFYGDWWNATTLAAFWKNWSIPFQKWSHRHVYSQLVERRVSSSQAELLVFLMSAALCEYLVALPLHSCRLWIFLMMVFELLVAVFLGNYFQGNYGNGLVWLCLLLGPPLAATSYFHDHYIGLHLHHSASPLKPDHRVFLQLR</sequence>
<name>A0A3Q1EYX1_9TELE</name>
<dbReference type="InterPro" id="IPR014371">
    <property type="entry name" value="Oat_ACAT_DAG_ARE"/>
</dbReference>
<evidence type="ECO:0000256" key="5">
    <source>
        <dbReference type="ARBA" id="ARBA00022692"/>
    </source>
</evidence>
<dbReference type="AlphaFoldDB" id="A0A3Q1EYX1"/>
<evidence type="ECO:0000256" key="6">
    <source>
        <dbReference type="ARBA" id="ARBA00022824"/>
    </source>
</evidence>
<dbReference type="STRING" id="80966.ENSAPOP00000009394"/>
<dbReference type="Pfam" id="PF03062">
    <property type="entry name" value="MBOAT"/>
    <property type="match status" value="1"/>
</dbReference>
<evidence type="ECO:0000256" key="2">
    <source>
        <dbReference type="ARBA" id="ARBA00005189"/>
    </source>
</evidence>
<feature type="transmembrane region" description="Helical" evidence="11">
    <location>
        <begin position="167"/>
        <end position="186"/>
    </location>
</feature>
<dbReference type="PANTHER" id="PTHR10408">
    <property type="entry name" value="STEROL O-ACYLTRANSFERASE"/>
    <property type="match status" value="1"/>
</dbReference>
<dbReference type="PANTHER" id="PTHR10408:SF7">
    <property type="entry name" value="DIACYLGLYCEROL O-ACYLTRANSFERASE 1"/>
    <property type="match status" value="1"/>
</dbReference>
<evidence type="ECO:0000256" key="4">
    <source>
        <dbReference type="ARBA" id="ARBA00022679"/>
    </source>
</evidence>
<keyword evidence="4 10" id="KW-0808">Transferase</keyword>
<evidence type="ECO:0000256" key="10">
    <source>
        <dbReference type="PIRNR" id="PIRNR000439"/>
    </source>
</evidence>
<evidence type="ECO:0000313" key="12">
    <source>
        <dbReference type="Ensembl" id="ENSAPOP00000009394.1"/>
    </source>
</evidence>
<evidence type="ECO:0000256" key="7">
    <source>
        <dbReference type="ARBA" id="ARBA00022989"/>
    </source>
</evidence>
<dbReference type="InParanoid" id="A0A3Q1EYX1"/>
<feature type="transmembrane region" description="Helical" evidence="11">
    <location>
        <begin position="111"/>
        <end position="130"/>
    </location>
</feature>
<dbReference type="PIRSF" id="PIRSF000439">
    <property type="entry name" value="Oat_ACAT_DAG_ARE"/>
    <property type="match status" value="1"/>
</dbReference>